<keyword evidence="3" id="KW-0240">DNA-directed RNA polymerase</keyword>
<comment type="similarity">
    <text evidence="2">Belongs to the eukaryotic RPA49/POLR1E RNA polymerase subunit family.</text>
</comment>
<dbReference type="GO" id="GO:0003899">
    <property type="term" value="F:DNA-directed RNA polymerase activity"/>
    <property type="evidence" value="ECO:0007669"/>
    <property type="project" value="UniProtKB-EC"/>
</dbReference>
<feature type="coiled-coil region" evidence="6">
    <location>
        <begin position="94"/>
        <end position="121"/>
    </location>
</feature>
<keyword evidence="9" id="KW-1185">Reference proteome</keyword>
<reference evidence="9" key="1">
    <citation type="submission" date="2018-05" db="EMBL/GenBank/DDBJ databases">
        <title>Draft genome sequence of Stemphylium lycopersici strain CIDEFI 213.</title>
        <authorList>
            <person name="Medina R."/>
            <person name="Franco M.E.E."/>
            <person name="Lucentini C.G."/>
            <person name="Saparrat M.C.N."/>
            <person name="Balatti P.A."/>
        </authorList>
    </citation>
    <scope>NUCLEOTIDE SEQUENCE [LARGE SCALE GENOMIC DNA]</scope>
    <source>
        <strain evidence="9">CIDEFI 213</strain>
    </source>
</reference>
<feature type="coiled-coil region" evidence="6">
    <location>
        <begin position="332"/>
        <end position="359"/>
    </location>
</feature>
<evidence type="ECO:0000256" key="6">
    <source>
        <dbReference type="SAM" id="Coils"/>
    </source>
</evidence>
<keyword evidence="5" id="KW-0539">Nucleus</keyword>
<evidence type="ECO:0000256" key="4">
    <source>
        <dbReference type="ARBA" id="ARBA00023163"/>
    </source>
</evidence>
<dbReference type="AlphaFoldDB" id="A0A364NAN4"/>
<dbReference type="InterPro" id="IPR009668">
    <property type="entry name" value="RNA_pol-assoc_fac_A49-like"/>
</dbReference>
<feature type="compositionally biased region" description="Low complexity" evidence="7">
    <location>
        <begin position="429"/>
        <end position="444"/>
    </location>
</feature>
<feature type="region of interest" description="Disordered" evidence="7">
    <location>
        <begin position="429"/>
        <end position="455"/>
    </location>
</feature>
<keyword evidence="8" id="KW-0548">Nucleotidyltransferase</keyword>
<evidence type="ECO:0000313" key="8">
    <source>
        <dbReference type="EMBL" id="RAR14300.1"/>
    </source>
</evidence>
<feature type="region of interest" description="Disordered" evidence="7">
    <location>
        <begin position="402"/>
        <end position="421"/>
    </location>
</feature>
<accession>A0A364NAN4</accession>
<evidence type="ECO:0000256" key="2">
    <source>
        <dbReference type="ARBA" id="ARBA00009430"/>
    </source>
</evidence>
<keyword evidence="6" id="KW-0175">Coiled coil</keyword>
<dbReference type="GO" id="GO:0005730">
    <property type="term" value="C:nucleolus"/>
    <property type="evidence" value="ECO:0007669"/>
    <property type="project" value="UniProtKB-SubCell"/>
</dbReference>
<dbReference type="PANTHER" id="PTHR14440">
    <property type="entry name" value="DNA-DIRECTED RNA POLYMERASE I SUBUNIT RPA49"/>
    <property type="match status" value="1"/>
</dbReference>
<dbReference type="Pfam" id="PF06870">
    <property type="entry name" value="RNA_pol_I_A49"/>
    <property type="match status" value="1"/>
</dbReference>
<dbReference type="STRING" id="183478.A0A364NAN4"/>
<keyword evidence="4" id="KW-0804">Transcription</keyword>
<feature type="region of interest" description="Disordered" evidence="7">
    <location>
        <begin position="521"/>
        <end position="540"/>
    </location>
</feature>
<evidence type="ECO:0000256" key="5">
    <source>
        <dbReference type="ARBA" id="ARBA00023242"/>
    </source>
</evidence>
<evidence type="ECO:0000256" key="3">
    <source>
        <dbReference type="ARBA" id="ARBA00022478"/>
    </source>
</evidence>
<evidence type="ECO:0000256" key="7">
    <source>
        <dbReference type="SAM" id="MobiDB-lite"/>
    </source>
</evidence>
<dbReference type="EC" id="2.7.7.6" evidence="8"/>
<comment type="caution">
    <text evidence="8">The sequence shown here is derived from an EMBL/GenBank/DDBJ whole genome shotgun (WGS) entry which is preliminary data.</text>
</comment>
<dbReference type="GO" id="GO:0003677">
    <property type="term" value="F:DNA binding"/>
    <property type="evidence" value="ECO:0007669"/>
    <property type="project" value="InterPro"/>
</dbReference>
<dbReference type="GO" id="GO:0006351">
    <property type="term" value="P:DNA-templated transcription"/>
    <property type="evidence" value="ECO:0007669"/>
    <property type="project" value="InterPro"/>
</dbReference>
<feature type="compositionally biased region" description="Polar residues" evidence="7">
    <location>
        <begin position="445"/>
        <end position="455"/>
    </location>
</feature>
<dbReference type="Proteomes" id="UP000249619">
    <property type="component" value="Unassembled WGS sequence"/>
</dbReference>
<gene>
    <name evidence="8" type="ORF">DDE83_002250</name>
</gene>
<keyword evidence="8" id="KW-0808">Transferase</keyword>
<evidence type="ECO:0000313" key="9">
    <source>
        <dbReference type="Proteomes" id="UP000249619"/>
    </source>
</evidence>
<protein>
    <submittedName>
        <fullName evidence="8">RNA polymerase I associated factor, A49-like protein</fullName>
        <ecNumber evidence="8">2.7.7.6</ecNumber>
    </submittedName>
</protein>
<proteinExistence type="inferred from homology"/>
<evidence type="ECO:0000256" key="1">
    <source>
        <dbReference type="ARBA" id="ARBA00004604"/>
    </source>
</evidence>
<dbReference type="GO" id="GO:0000428">
    <property type="term" value="C:DNA-directed RNA polymerase complex"/>
    <property type="evidence" value="ECO:0007669"/>
    <property type="project" value="UniProtKB-KW"/>
</dbReference>
<comment type="subcellular location">
    <subcellularLocation>
        <location evidence="1">Nucleus</location>
        <location evidence="1">Nucleolus</location>
    </subcellularLocation>
</comment>
<name>A0A364NAN4_STELY</name>
<organism evidence="8 9">
    <name type="scientific">Stemphylium lycopersici</name>
    <name type="common">Tomato gray leaf spot disease fungus</name>
    <name type="synonym">Thyrospora lycopersici</name>
    <dbReference type="NCBI Taxonomy" id="183478"/>
    <lineage>
        <taxon>Eukaryota</taxon>
        <taxon>Fungi</taxon>
        <taxon>Dikarya</taxon>
        <taxon>Ascomycota</taxon>
        <taxon>Pezizomycotina</taxon>
        <taxon>Dothideomycetes</taxon>
        <taxon>Pleosporomycetidae</taxon>
        <taxon>Pleosporales</taxon>
        <taxon>Pleosporineae</taxon>
        <taxon>Pleosporaceae</taxon>
        <taxon>Stemphylium</taxon>
    </lineage>
</organism>
<dbReference type="EMBL" id="QGDH01000023">
    <property type="protein sequence ID" value="RAR14300.1"/>
    <property type="molecule type" value="Genomic_DNA"/>
</dbReference>
<sequence>MVENKEALGPLLAVTPGLTVPPNISFNPYKRSKILPQGESTELLFQSSDHPRLDYTAQEERDGSSESQLQDYIGVYDPATSKLQIVPVKRVVVRSTLRSEAEEMREEQAALEAQNNTVTAKRAALAAEFGSKKSRKALEDRTLNAIKSGAGADEVAENVLQQMSTSTNVMPTREDLAAAVDSSKPRPIPNLAAEYPSDVYPIEVVVGSELMTMLEVKDWVQASAAGQGVSVTSKYVAKRIVKLAKNKQIQKLKVLRFILLCINFNASLIGGGGPRPKKIPIKGKLEAAMGEDTPAGCVMAIRRKFAPEGNSEMPRWNVDNLMTHIAAAALIVDDYAVDVNDLREDLKLENKEIKQYFAELGCKLAAPTQTDLTNMKLTKAESANHFIAKLKLPLTFPKVGGARPKKRILDNNQMPKSTGPLLEQLGLGTATQSTPNTTTPASATDSINMSDSTTSAADKMGANKATNAIPQENPSVLSSAGAIGKNFNPDGAVGQIGEKVGGPFSKDGVIGGQFDASKNGIAGHVERAVDGPRNPAGSSK</sequence>